<feature type="transmembrane region" description="Helical" evidence="1">
    <location>
        <begin position="12"/>
        <end position="29"/>
    </location>
</feature>
<feature type="transmembrane region" description="Helical" evidence="1">
    <location>
        <begin position="115"/>
        <end position="138"/>
    </location>
</feature>
<dbReference type="OrthoDB" id="1450060at2"/>
<dbReference type="InterPro" id="IPR025250">
    <property type="entry name" value="DUF4199"/>
</dbReference>
<protein>
    <recommendedName>
        <fullName evidence="4">DUF4199 domain-containing protein</fullName>
    </recommendedName>
</protein>
<dbReference type="Proteomes" id="UP000182248">
    <property type="component" value="Unassembled WGS sequence"/>
</dbReference>
<feature type="transmembrane region" description="Helical" evidence="1">
    <location>
        <begin position="74"/>
        <end position="95"/>
    </location>
</feature>
<name>A0A1K1MY25_9FLAO</name>
<evidence type="ECO:0000313" key="3">
    <source>
        <dbReference type="Proteomes" id="UP000182248"/>
    </source>
</evidence>
<gene>
    <name evidence="2" type="ORF">SAMN02927921_00887</name>
</gene>
<evidence type="ECO:0000313" key="2">
    <source>
        <dbReference type="EMBL" id="SFW27937.1"/>
    </source>
</evidence>
<accession>A0A1K1MY25</accession>
<sequence>MTGGKNIHWRYGVVTAIVLIAYFLIVRLFNLHENIWLRLLNGVIVGYGIYASIRFKRLILRDRFDYYAGATTGIFTGFIATLIFVGFMGVYMFHLDPAFPEKIMNTWIKSYNQRPGILLFILAVEGFASTVVLTLAFMQKFKPSWNLSKKVPEKA</sequence>
<feature type="transmembrane region" description="Helical" evidence="1">
    <location>
        <begin position="35"/>
        <end position="53"/>
    </location>
</feature>
<evidence type="ECO:0008006" key="4">
    <source>
        <dbReference type="Google" id="ProtNLM"/>
    </source>
</evidence>
<dbReference type="STRING" id="1150368.SAMN02927921_00887"/>
<keyword evidence="1" id="KW-1133">Transmembrane helix</keyword>
<proteinExistence type="predicted"/>
<reference evidence="2 3" key="1">
    <citation type="submission" date="2016-11" db="EMBL/GenBank/DDBJ databases">
        <authorList>
            <person name="Jaros S."/>
            <person name="Januszkiewicz K."/>
            <person name="Wedrychowicz H."/>
        </authorList>
    </citation>
    <scope>NUCLEOTIDE SEQUENCE [LARGE SCALE GENOMIC DNA]</scope>
    <source>
        <strain evidence="2 3">CGMCC 1.12145</strain>
    </source>
</reference>
<keyword evidence="1" id="KW-0472">Membrane</keyword>
<keyword evidence="3" id="KW-1185">Reference proteome</keyword>
<organism evidence="2 3">
    <name type="scientific">Sinomicrobium oceani</name>
    <dbReference type="NCBI Taxonomy" id="1150368"/>
    <lineage>
        <taxon>Bacteria</taxon>
        <taxon>Pseudomonadati</taxon>
        <taxon>Bacteroidota</taxon>
        <taxon>Flavobacteriia</taxon>
        <taxon>Flavobacteriales</taxon>
        <taxon>Flavobacteriaceae</taxon>
        <taxon>Sinomicrobium</taxon>
    </lineage>
</organism>
<evidence type="ECO:0000256" key="1">
    <source>
        <dbReference type="SAM" id="Phobius"/>
    </source>
</evidence>
<dbReference type="RefSeq" id="WP_072316180.1">
    <property type="nucleotide sequence ID" value="NZ_FPJE01000004.1"/>
</dbReference>
<keyword evidence="1" id="KW-0812">Transmembrane</keyword>
<dbReference type="EMBL" id="FPJE01000004">
    <property type="protein sequence ID" value="SFW27937.1"/>
    <property type="molecule type" value="Genomic_DNA"/>
</dbReference>
<dbReference type="Pfam" id="PF13858">
    <property type="entry name" value="DUF4199"/>
    <property type="match status" value="1"/>
</dbReference>
<dbReference type="AlphaFoldDB" id="A0A1K1MY25"/>